<reference evidence="2" key="1">
    <citation type="journal article" date="2024" name="Gigascience">
        <title>Chromosome-level genome of the poultry shaft louse Menopon gallinae provides insight into the host-switching and adaptive evolution of parasitic lice.</title>
        <authorList>
            <person name="Xu Y."/>
            <person name="Ma L."/>
            <person name="Liu S."/>
            <person name="Liang Y."/>
            <person name="Liu Q."/>
            <person name="He Z."/>
            <person name="Tian L."/>
            <person name="Duan Y."/>
            <person name="Cai W."/>
            <person name="Li H."/>
            <person name="Song F."/>
        </authorList>
    </citation>
    <scope>NUCLEOTIDE SEQUENCE</scope>
    <source>
        <strain evidence="2">Cailab_2023a</strain>
    </source>
</reference>
<organism evidence="2">
    <name type="scientific">Menopon gallinae</name>
    <name type="common">poultry shaft louse</name>
    <dbReference type="NCBI Taxonomy" id="328185"/>
    <lineage>
        <taxon>Eukaryota</taxon>
        <taxon>Metazoa</taxon>
        <taxon>Ecdysozoa</taxon>
        <taxon>Arthropoda</taxon>
        <taxon>Hexapoda</taxon>
        <taxon>Insecta</taxon>
        <taxon>Pterygota</taxon>
        <taxon>Neoptera</taxon>
        <taxon>Paraneoptera</taxon>
        <taxon>Psocodea</taxon>
        <taxon>Troctomorpha</taxon>
        <taxon>Phthiraptera</taxon>
        <taxon>Amblycera</taxon>
        <taxon>Menoponidae</taxon>
        <taxon>Menopon</taxon>
    </lineage>
</organism>
<comment type="caution">
    <text evidence="2">The sequence shown here is derived from an EMBL/GenBank/DDBJ whole genome shotgun (WGS) entry which is preliminary data.</text>
</comment>
<name>A0AAW2HI71_9NEOP</name>
<protein>
    <submittedName>
        <fullName evidence="2">Uncharacterized protein</fullName>
    </submittedName>
</protein>
<proteinExistence type="predicted"/>
<gene>
    <name evidence="2" type="ORF">PYX00_007050</name>
</gene>
<keyword evidence="1" id="KW-0732">Signal</keyword>
<dbReference type="AlphaFoldDB" id="A0AAW2HI71"/>
<accession>A0AAW2HI71</accession>
<feature type="signal peptide" evidence="1">
    <location>
        <begin position="1"/>
        <end position="17"/>
    </location>
</feature>
<evidence type="ECO:0000256" key="1">
    <source>
        <dbReference type="SAM" id="SignalP"/>
    </source>
</evidence>
<sequence length="168" mass="17950">MSVDVLVLAAVLATVRGIIVQQAPVTYSLAGGYTGQYLEQDAGVLFRYGSPNHIPYYKTPQQTQSKYSSGSQYAAGYPAVHHPAEFTFASPPVRHAEPINYPVPPAPVKEDVQEPPQTDFLQTYPAGTTFAYTSPGITQNGLLGVAYSPASAVSSMSFANSYGVSYGY</sequence>
<evidence type="ECO:0000313" key="2">
    <source>
        <dbReference type="EMBL" id="KAL0269245.1"/>
    </source>
</evidence>
<dbReference type="EMBL" id="JARGDH010000004">
    <property type="protein sequence ID" value="KAL0269245.1"/>
    <property type="molecule type" value="Genomic_DNA"/>
</dbReference>
<feature type="chain" id="PRO_5043732981" evidence="1">
    <location>
        <begin position="18"/>
        <end position="168"/>
    </location>
</feature>